<reference evidence="4" key="1">
    <citation type="submission" date="2020-12" db="EMBL/GenBank/DDBJ databases">
        <title>Metabolic potential, ecology and presence of endohyphal bacteria is reflected in genomic diversity of Mucoromycotina.</title>
        <authorList>
            <person name="Muszewska A."/>
            <person name="Okrasinska A."/>
            <person name="Steczkiewicz K."/>
            <person name="Drgas O."/>
            <person name="Orlowska M."/>
            <person name="Perlinska-Lenart U."/>
            <person name="Aleksandrzak-Piekarczyk T."/>
            <person name="Szatraj K."/>
            <person name="Zielenkiewicz U."/>
            <person name="Pilsyk S."/>
            <person name="Malc E."/>
            <person name="Mieczkowski P."/>
            <person name="Kruszewska J.S."/>
            <person name="Biernat P."/>
            <person name="Pawlowska J."/>
        </authorList>
    </citation>
    <scope>NUCLEOTIDE SEQUENCE</scope>
    <source>
        <strain evidence="4">WA0000051536</strain>
    </source>
</reference>
<dbReference type="Gene3D" id="3.50.50.60">
    <property type="entry name" value="FAD/NAD(P)-binding domain"/>
    <property type="match status" value="1"/>
</dbReference>
<dbReference type="EMBL" id="JAEPRA010000008">
    <property type="protein sequence ID" value="KAG2181771.1"/>
    <property type="molecule type" value="Genomic_DNA"/>
</dbReference>
<dbReference type="OrthoDB" id="2915840at2759"/>
<evidence type="ECO:0000256" key="2">
    <source>
        <dbReference type="ARBA" id="ARBA00022827"/>
    </source>
</evidence>
<keyword evidence="3" id="KW-0560">Oxidoreductase</keyword>
<evidence type="ECO:0000256" key="3">
    <source>
        <dbReference type="ARBA" id="ARBA00023002"/>
    </source>
</evidence>
<sequence length="582" mass="65684">METVDLVVIGSGWHGLVAAKTYLEVNPLAAVVVLEAESSIGGVWAKHRLYHGLKSNNLLGTYEYSDFPMDQATFGVKPGEHIPGEVLQAYFEKYVEHFGFGDKIRLNSKVTSAEHQKDGSWLLAIAQWEGGYESLLTRKLIVATGMTSQAFLPEFQGQESFYAPLFHCRDFLKYENEVLQDGKRATVFGGTKSAWDAAYACATSGLQVDWVIRESGHGPTWMAPPFVTPLKKWLEKLVTTRFLTWFSPCIWGDADGYEGIRKFYHETWVGRKVVDAFWAILADDVIQLNGYDKDPQTKKLKPWVDAFWIASSLSILNYPTDFFDYVRNGTIKVHIADITHLSAYTVHLSTGESLPSDFLICSTGWKSTPPLKFLPEGIDAQLGLPWSTDPLDQDLVKRADEEILKRFPRLRDQPTTNPRYKPLSDNAEAAAPHPFRLARFMVPTSLIKERSIVFLGITMTINTAILAQTQALWATAYFNDELSIVPTIKSPAGKDVTATDDYVSDLEWETALHTEFGKWRYPGGFGGRNPDFVFDAIPYVDLLLRDLGLKVHRKNGMIAEMFEPYGPEDYRGLIDEWQQLHQ</sequence>
<dbReference type="InterPro" id="IPR036188">
    <property type="entry name" value="FAD/NAD-bd_sf"/>
</dbReference>
<proteinExistence type="predicted"/>
<name>A0A8H7PZ22_9FUNG</name>
<evidence type="ECO:0000313" key="5">
    <source>
        <dbReference type="Proteomes" id="UP000612746"/>
    </source>
</evidence>
<accession>A0A8H7PZ22</accession>
<evidence type="ECO:0000256" key="1">
    <source>
        <dbReference type="ARBA" id="ARBA00022630"/>
    </source>
</evidence>
<dbReference type="InterPro" id="IPR050346">
    <property type="entry name" value="FMO-like"/>
</dbReference>
<keyword evidence="2" id="KW-0274">FAD</keyword>
<evidence type="ECO:0000313" key="4">
    <source>
        <dbReference type="EMBL" id="KAG2181771.1"/>
    </source>
</evidence>
<dbReference type="AlphaFoldDB" id="A0A8H7PZ22"/>
<keyword evidence="5" id="KW-1185">Reference proteome</keyword>
<evidence type="ECO:0008006" key="6">
    <source>
        <dbReference type="Google" id="ProtNLM"/>
    </source>
</evidence>
<dbReference type="GO" id="GO:0016491">
    <property type="term" value="F:oxidoreductase activity"/>
    <property type="evidence" value="ECO:0007669"/>
    <property type="project" value="UniProtKB-KW"/>
</dbReference>
<dbReference type="Proteomes" id="UP000612746">
    <property type="component" value="Unassembled WGS sequence"/>
</dbReference>
<keyword evidence="1" id="KW-0285">Flavoprotein</keyword>
<dbReference type="SUPFAM" id="SSF51905">
    <property type="entry name" value="FAD/NAD(P)-binding domain"/>
    <property type="match status" value="2"/>
</dbReference>
<comment type="caution">
    <text evidence="4">The sequence shown here is derived from an EMBL/GenBank/DDBJ whole genome shotgun (WGS) entry which is preliminary data.</text>
</comment>
<dbReference type="FunFam" id="3.50.50.60:FF:000258">
    <property type="entry name" value="Flavin-binding monooxygenase-like protein (AFU_orthologue AFUA_6G01900)"/>
    <property type="match status" value="1"/>
</dbReference>
<gene>
    <name evidence="4" type="ORF">INT44_008586</name>
</gene>
<dbReference type="Pfam" id="PF13738">
    <property type="entry name" value="Pyr_redox_3"/>
    <property type="match status" value="1"/>
</dbReference>
<organism evidence="4 5">
    <name type="scientific">Umbelopsis vinacea</name>
    <dbReference type="NCBI Taxonomy" id="44442"/>
    <lineage>
        <taxon>Eukaryota</taxon>
        <taxon>Fungi</taxon>
        <taxon>Fungi incertae sedis</taxon>
        <taxon>Mucoromycota</taxon>
        <taxon>Mucoromycotina</taxon>
        <taxon>Umbelopsidomycetes</taxon>
        <taxon>Umbelopsidales</taxon>
        <taxon>Umbelopsidaceae</taxon>
        <taxon>Umbelopsis</taxon>
    </lineage>
</organism>
<protein>
    <recommendedName>
        <fullName evidence="6">FAD/NAD(P)-binding domain-containing protein</fullName>
    </recommendedName>
</protein>
<dbReference type="PANTHER" id="PTHR23023">
    <property type="entry name" value="DIMETHYLANILINE MONOOXYGENASE"/>
    <property type="match status" value="1"/>
</dbReference>